<keyword evidence="1" id="KW-0805">Transcription regulation</keyword>
<keyword evidence="7" id="KW-1185">Reference proteome</keyword>
<dbReference type="SMART" id="SM00066">
    <property type="entry name" value="GAL4"/>
    <property type="match status" value="1"/>
</dbReference>
<keyword evidence="3" id="KW-0804">Transcription</keyword>
<dbReference type="CDD" id="cd00067">
    <property type="entry name" value="GAL4"/>
    <property type="match status" value="1"/>
</dbReference>
<evidence type="ECO:0000256" key="3">
    <source>
        <dbReference type="ARBA" id="ARBA00023163"/>
    </source>
</evidence>
<evidence type="ECO:0000256" key="4">
    <source>
        <dbReference type="ARBA" id="ARBA00023242"/>
    </source>
</evidence>
<dbReference type="GeneID" id="81598445"/>
<accession>A0AAD6G462</accession>
<dbReference type="InterPro" id="IPR036864">
    <property type="entry name" value="Zn2-C6_fun-type_DNA-bd_sf"/>
</dbReference>
<dbReference type="Pfam" id="PF00172">
    <property type="entry name" value="Zn_clus"/>
    <property type="match status" value="1"/>
</dbReference>
<dbReference type="AlphaFoldDB" id="A0AAD6G462"/>
<organism evidence="6 7">
    <name type="scientific">Penicillium daleae</name>
    <dbReference type="NCBI Taxonomy" id="63821"/>
    <lineage>
        <taxon>Eukaryota</taxon>
        <taxon>Fungi</taxon>
        <taxon>Dikarya</taxon>
        <taxon>Ascomycota</taxon>
        <taxon>Pezizomycotina</taxon>
        <taxon>Eurotiomycetes</taxon>
        <taxon>Eurotiomycetidae</taxon>
        <taxon>Eurotiales</taxon>
        <taxon>Aspergillaceae</taxon>
        <taxon>Penicillium</taxon>
    </lineage>
</organism>
<dbReference type="GO" id="GO:0003677">
    <property type="term" value="F:DNA binding"/>
    <property type="evidence" value="ECO:0007669"/>
    <property type="project" value="UniProtKB-KW"/>
</dbReference>
<dbReference type="InterPro" id="IPR001138">
    <property type="entry name" value="Zn2Cys6_DnaBD"/>
</dbReference>
<dbReference type="PROSITE" id="PS50048">
    <property type="entry name" value="ZN2_CY6_FUNGAL_2"/>
    <property type="match status" value="1"/>
</dbReference>
<dbReference type="InterPro" id="IPR053230">
    <property type="entry name" value="Trans_reg_galc"/>
</dbReference>
<dbReference type="GO" id="GO:0000981">
    <property type="term" value="F:DNA-binding transcription factor activity, RNA polymerase II-specific"/>
    <property type="evidence" value="ECO:0007669"/>
    <property type="project" value="InterPro"/>
</dbReference>
<sequence>MSQELRQTSHQILTGGEKFPRRQSYAQYASDASGAESALFQYEWPLPGYPQSLPICLPVNSDILTGRDEPPGHPGNGNQLINAKIPISRIARHSNCTISGRVSRACDNCREKKTKCSGNRPSCHRCHDARVQCSYGDRKREKILTQLEELSTQVHIYENLLQYLYPRLDASSSQHVNQTLGDQLVRVSLHGLFNFLSSATHLLPNGLIVVPKEKNV</sequence>
<dbReference type="PANTHER" id="PTHR47654:SF1">
    <property type="entry name" value="ZN(II)2CYS6 TRANSCRIPTION FACTOR (EUROFUNG)"/>
    <property type="match status" value="1"/>
</dbReference>
<reference evidence="6" key="2">
    <citation type="journal article" date="2023" name="IMA Fungus">
        <title>Comparative genomic study of the Penicillium genus elucidates a diverse pangenome and 15 lateral gene transfer events.</title>
        <authorList>
            <person name="Petersen C."/>
            <person name="Sorensen T."/>
            <person name="Nielsen M.R."/>
            <person name="Sondergaard T.E."/>
            <person name="Sorensen J.L."/>
            <person name="Fitzpatrick D.A."/>
            <person name="Frisvad J.C."/>
            <person name="Nielsen K.L."/>
        </authorList>
    </citation>
    <scope>NUCLEOTIDE SEQUENCE</scope>
    <source>
        <strain evidence="6">IBT 16125</strain>
    </source>
</reference>
<dbReference type="SUPFAM" id="SSF57701">
    <property type="entry name" value="Zn2/Cys6 DNA-binding domain"/>
    <property type="match status" value="1"/>
</dbReference>
<evidence type="ECO:0000259" key="5">
    <source>
        <dbReference type="PROSITE" id="PS50048"/>
    </source>
</evidence>
<dbReference type="PROSITE" id="PS00463">
    <property type="entry name" value="ZN2_CY6_FUNGAL_1"/>
    <property type="match status" value="1"/>
</dbReference>
<name>A0AAD6G462_9EURO</name>
<evidence type="ECO:0000256" key="1">
    <source>
        <dbReference type="ARBA" id="ARBA00023015"/>
    </source>
</evidence>
<dbReference type="EMBL" id="JAPVEA010000005">
    <property type="protein sequence ID" value="KAJ5453864.1"/>
    <property type="molecule type" value="Genomic_DNA"/>
</dbReference>
<dbReference type="PANTHER" id="PTHR47654">
    <property type="entry name" value="ZN(II)2CYS6 TRANSCRIPTION FACTOR (EUROFUNG)-RELATED"/>
    <property type="match status" value="1"/>
</dbReference>
<feature type="domain" description="Zn(2)-C6 fungal-type" evidence="5">
    <location>
        <begin position="105"/>
        <end position="135"/>
    </location>
</feature>
<evidence type="ECO:0000313" key="6">
    <source>
        <dbReference type="EMBL" id="KAJ5453864.1"/>
    </source>
</evidence>
<evidence type="ECO:0000256" key="2">
    <source>
        <dbReference type="ARBA" id="ARBA00023125"/>
    </source>
</evidence>
<gene>
    <name evidence="6" type="ORF">N7458_004820</name>
</gene>
<evidence type="ECO:0000313" key="7">
    <source>
        <dbReference type="Proteomes" id="UP001213681"/>
    </source>
</evidence>
<dbReference type="GO" id="GO:0008270">
    <property type="term" value="F:zinc ion binding"/>
    <property type="evidence" value="ECO:0007669"/>
    <property type="project" value="InterPro"/>
</dbReference>
<proteinExistence type="predicted"/>
<protein>
    <recommendedName>
        <fullName evidence="5">Zn(2)-C6 fungal-type domain-containing protein</fullName>
    </recommendedName>
</protein>
<comment type="caution">
    <text evidence="6">The sequence shown here is derived from an EMBL/GenBank/DDBJ whole genome shotgun (WGS) entry which is preliminary data.</text>
</comment>
<keyword evidence="4" id="KW-0539">Nucleus</keyword>
<keyword evidence="2" id="KW-0238">DNA-binding</keyword>
<reference evidence="6" key="1">
    <citation type="submission" date="2022-12" db="EMBL/GenBank/DDBJ databases">
        <authorList>
            <person name="Petersen C."/>
        </authorList>
    </citation>
    <scope>NUCLEOTIDE SEQUENCE</scope>
    <source>
        <strain evidence="6">IBT 16125</strain>
    </source>
</reference>
<dbReference type="RefSeq" id="XP_056766820.1">
    <property type="nucleotide sequence ID" value="XM_056908202.1"/>
</dbReference>
<dbReference type="Gene3D" id="4.10.240.10">
    <property type="entry name" value="Zn(2)-C6 fungal-type DNA-binding domain"/>
    <property type="match status" value="1"/>
</dbReference>
<dbReference type="Proteomes" id="UP001213681">
    <property type="component" value="Unassembled WGS sequence"/>
</dbReference>